<organism evidence="2 3">
    <name type="scientific">Gymnopilus junonius</name>
    <name type="common">Spectacular rustgill mushroom</name>
    <name type="synonym">Gymnopilus spectabilis subsp. junonius</name>
    <dbReference type="NCBI Taxonomy" id="109634"/>
    <lineage>
        <taxon>Eukaryota</taxon>
        <taxon>Fungi</taxon>
        <taxon>Dikarya</taxon>
        <taxon>Basidiomycota</taxon>
        <taxon>Agaricomycotina</taxon>
        <taxon>Agaricomycetes</taxon>
        <taxon>Agaricomycetidae</taxon>
        <taxon>Agaricales</taxon>
        <taxon>Agaricineae</taxon>
        <taxon>Hymenogastraceae</taxon>
        <taxon>Gymnopilus</taxon>
    </lineage>
</organism>
<name>A0A9P5TM35_GYMJU</name>
<sequence length="137" mass="15116">MKLSGHLDKKNTRHRVETLLPLVIEASRKKTFIRNGEASMADGYRSAAARERMAFGIPPSESDDVTDATHRDESLSAAESEMSSINASLWREDNDGLSESAESIFRAVEPLPKQVTQRNMTINSISGLPDSVLFLPL</sequence>
<feature type="region of interest" description="Disordered" evidence="1">
    <location>
        <begin position="56"/>
        <end position="80"/>
    </location>
</feature>
<proteinExistence type="predicted"/>
<dbReference type="AlphaFoldDB" id="A0A9P5TM35"/>
<comment type="caution">
    <text evidence="2">The sequence shown here is derived from an EMBL/GenBank/DDBJ whole genome shotgun (WGS) entry which is preliminary data.</text>
</comment>
<dbReference type="Proteomes" id="UP000724874">
    <property type="component" value="Unassembled WGS sequence"/>
</dbReference>
<reference evidence="2" key="1">
    <citation type="submission" date="2020-11" db="EMBL/GenBank/DDBJ databases">
        <authorList>
            <consortium name="DOE Joint Genome Institute"/>
            <person name="Ahrendt S."/>
            <person name="Riley R."/>
            <person name="Andreopoulos W."/>
            <person name="LaButti K."/>
            <person name="Pangilinan J."/>
            <person name="Ruiz-duenas F.J."/>
            <person name="Barrasa J.M."/>
            <person name="Sanchez-Garcia M."/>
            <person name="Camarero S."/>
            <person name="Miyauchi S."/>
            <person name="Serrano A."/>
            <person name="Linde D."/>
            <person name="Babiker R."/>
            <person name="Drula E."/>
            <person name="Ayuso-Fernandez I."/>
            <person name="Pacheco R."/>
            <person name="Padilla G."/>
            <person name="Ferreira P."/>
            <person name="Barriuso J."/>
            <person name="Kellner H."/>
            <person name="Castanera R."/>
            <person name="Alfaro M."/>
            <person name="Ramirez L."/>
            <person name="Pisabarro A.G."/>
            <person name="Kuo A."/>
            <person name="Tritt A."/>
            <person name="Lipzen A."/>
            <person name="He G."/>
            <person name="Yan M."/>
            <person name="Ng V."/>
            <person name="Cullen D."/>
            <person name="Martin F."/>
            <person name="Rosso M.-N."/>
            <person name="Henrissat B."/>
            <person name="Hibbett D."/>
            <person name="Martinez A.T."/>
            <person name="Grigoriev I.V."/>
        </authorList>
    </citation>
    <scope>NUCLEOTIDE SEQUENCE</scope>
    <source>
        <strain evidence="2">AH 44721</strain>
    </source>
</reference>
<keyword evidence="3" id="KW-1185">Reference proteome</keyword>
<evidence type="ECO:0000313" key="2">
    <source>
        <dbReference type="EMBL" id="KAF8896879.1"/>
    </source>
</evidence>
<accession>A0A9P5TM35</accession>
<evidence type="ECO:0000256" key="1">
    <source>
        <dbReference type="SAM" id="MobiDB-lite"/>
    </source>
</evidence>
<protein>
    <submittedName>
        <fullName evidence="2">Uncharacterized protein</fullName>
    </submittedName>
</protein>
<evidence type="ECO:0000313" key="3">
    <source>
        <dbReference type="Proteomes" id="UP000724874"/>
    </source>
</evidence>
<dbReference type="EMBL" id="JADNYJ010000058">
    <property type="protein sequence ID" value="KAF8896879.1"/>
    <property type="molecule type" value="Genomic_DNA"/>
</dbReference>
<gene>
    <name evidence="2" type="ORF">CPB84DRAFT_1202884</name>
</gene>